<dbReference type="EMBL" id="OU503039">
    <property type="protein sequence ID" value="CAI9760314.1"/>
    <property type="molecule type" value="Genomic_DNA"/>
</dbReference>
<accession>A0AAD2DNC2</accession>
<protein>
    <submittedName>
        <fullName evidence="1">Uncharacterized protein</fullName>
    </submittedName>
</protein>
<name>A0AAD2DNC2_9LAMI</name>
<dbReference type="Proteomes" id="UP000834106">
    <property type="component" value="Chromosome 4"/>
</dbReference>
<keyword evidence="2" id="KW-1185">Reference proteome</keyword>
<gene>
    <name evidence="1" type="ORF">FPE_LOCUS7744</name>
</gene>
<sequence>MASEPCPNSVFVSREDFLKKGNLMVIPCGISLGSHITVVETSRWAHAESEPNIALMKEDGESKIVSQFMMELQRLKAMDGDDLPKILHFNPLIKGDWSDRPMIEKNKCY</sequence>
<proteinExistence type="predicted"/>
<evidence type="ECO:0000313" key="2">
    <source>
        <dbReference type="Proteomes" id="UP000834106"/>
    </source>
</evidence>
<organism evidence="1 2">
    <name type="scientific">Fraxinus pennsylvanica</name>
    <dbReference type="NCBI Taxonomy" id="56036"/>
    <lineage>
        <taxon>Eukaryota</taxon>
        <taxon>Viridiplantae</taxon>
        <taxon>Streptophyta</taxon>
        <taxon>Embryophyta</taxon>
        <taxon>Tracheophyta</taxon>
        <taxon>Spermatophyta</taxon>
        <taxon>Magnoliopsida</taxon>
        <taxon>eudicotyledons</taxon>
        <taxon>Gunneridae</taxon>
        <taxon>Pentapetalae</taxon>
        <taxon>asterids</taxon>
        <taxon>lamiids</taxon>
        <taxon>Lamiales</taxon>
        <taxon>Oleaceae</taxon>
        <taxon>Oleeae</taxon>
        <taxon>Fraxinus</taxon>
    </lineage>
</organism>
<evidence type="ECO:0000313" key="1">
    <source>
        <dbReference type="EMBL" id="CAI9760314.1"/>
    </source>
</evidence>
<reference evidence="1" key="1">
    <citation type="submission" date="2023-05" db="EMBL/GenBank/DDBJ databases">
        <authorList>
            <person name="Huff M."/>
        </authorList>
    </citation>
    <scope>NUCLEOTIDE SEQUENCE</scope>
</reference>
<dbReference type="AlphaFoldDB" id="A0AAD2DNC2"/>